<keyword evidence="3" id="KW-0812">Transmembrane</keyword>
<feature type="region of interest" description="Disordered" evidence="2">
    <location>
        <begin position="211"/>
        <end position="247"/>
    </location>
</feature>
<evidence type="ECO:0000256" key="2">
    <source>
        <dbReference type="SAM" id="MobiDB-lite"/>
    </source>
</evidence>
<dbReference type="EMBL" id="FNVA01000003">
    <property type="protein sequence ID" value="SEG20350.1"/>
    <property type="molecule type" value="Genomic_DNA"/>
</dbReference>
<feature type="coiled-coil region" evidence="1">
    <location>
        <begin position="63"/>
        <end position="97"/>
    </location>
</feature>
<protein>
    <recommendedName>
        <fullName evidence="6">Four helix bundle sensory module for signal transduction</fullName>
    </recommendedName>
</protein>
<organism evidence="4 5">
    <name type="scientific">Bryocella elongata</name>
    <dbReference type="NCBI Taxonomy" id="863522"/>
    <lineage>
        <taxon>Bacteria</taxon>
        <taxon>Pseudomonadati</taxon>
        <taxon>Acidobacteriota</taxon>
        <taxon>Terriglobia</taxon>
        <taxon>Terriglobales</taxon>
        <taxon>Acidobacteriaceae</taxon>
        <taxon>Bryocella</taxon>
    </lineage>
</organism>
<dbReference type="Proteomes" id="UP000236728">
    <property type="component" value="Unassembled WGS sequence"/>
</dbReference>
<keyword evidence="5" id="KW-1185">Reference proteome</keyword>
<evidence type="ECO:0000256" key="3">
    <source>
        <dbReference type="SAM" id="Phobius"/>
    </source>
</evidence>
<name>A0A1H5Y9V0_9BACT</name>
<proteinExistence type="predicted"/>
<reference evidence="4 5" key="1">
    <citation type="submission" date="2016-10" db="EMBL/GenBank/DDBJ databases">
        <authorList>
            <person name="de Groot N.N."/>
        </authorList>
    </citation>
    <scope>NUCLEOTIDE SEQUENCE [LARGE SCALE GENOMIC DNA]</scope>
    <source>
        <strain evidence="4 5">DSM 22489</strain>
    </source>
</reference>
<evidence type="ECO:0000313" key="4">
    <source>
        <dbReference type="EMBL" id="SEG20350.1"/>
    </source>
</evidence>
<keyword evidence="1" id="KW-0175">Coiled coil</keyword>
<evidence type="ECO:0000256" key="1">
    <source>
        <dbReference type="SAM" id="Coils"/>
    </source>
</evidence>
<evidence type="ECO:0000313" key="5">
    <source>
        <dbReference type="Proteomes" id="UP000236728"/>
    </source>
</evidence>
<feature type="transmembrane region" description="Helical" evidence="3">
    <location>
        <begin position="188"/>
        <end position="208"/>
    </location>
</feature>
<gene>
    <name evidence="4" type="ORF">SAMN05421819_2179</name>
</gene>
<feature type="compositionally biased region" description="Basic and acidic residues" evidence="2">
    <location>
        <begin position="211"/>
        <end position="234"/>
    </location>
</feature>
<evidence type="ECO:0008006" key="6">
    <source>
        <dbReference type="Google" id="ProtNLM"/>
    </source>
</evidence>
<sequence>MLRQGTRHKIAPMLPRKKSKMRQDDRLSFLIANIAIIASLVGAVFSLVAIRNEQVRNASKLRAEDLSAIVSRQQQAINELQARLGKADASSSELRDKILQAMSHAGSTPHQDSVLSAADRDALQRAAQTDQDLNRRLSALESALTQSPEKAIALPLLRQQLNDLQDKIKSDSDGQQAEINRVYGILEWLLGLIITLIIGVAGLAFNSFRRDPERPHSSSHLKHEDDSHPSHTDIAKGTAPVRQADIA</sequence>
<dbReference type="AlphaFoldDB" id="A0A1H5Y9V0"/>
<accession>A0A1H5Y9V0</accession>
<keyword evidence="3" id="KW-0472">Membrane</keyword>
<feature type="transmembrane region" description="Helical" evidence="3">
    <location>
        <begin position="27"/>
        <end position="50"/>
    </location>
</feature>
<keyword evidence="3" id="KW-1133">Transmembrane helix</keyword>